<keyword evidence="1" id="KW-0472">Membrane</keyword>
<dbReference type="EMBL" id="QKWP01001454">
    <property type="protein sequence ID" value="RIB08843.1"/>
    <property type="molecule type" value="Genomic_DNA"/>
</dbReference>
<keyword evidence="3" id="KW-1185">Reference proteome</keyword>
<dbReference type="Proteomes" id="UP000266673">
    <property type="component" value="Unassembled WGS sequence"/>
</dbReference>
<comment type="caution">
    <text evidence="2">The sequence shown here is derived from an EMBL/GenBank/DDBJ whole genome shotgun (WGS) entry which is preliminary data.</text>
</comment>
<reference evidence="2 3" key="1">
    <citation type="submission" date="2018-06" db="EMBL/GenBank/DDBJ databases">
        <title>Comparative genomics reveals the genomic features of Rhizophagus irregularis, R. cerebriforme, R. diaphanum and Gigaspora rosea, and their symbiotic lifestyle signature.</title>
        <authorList>
            <person name="Morin E."/>
            <person name="San Clemente H."/>
            <person name="Chen E.C.H."/>
            <person name="De La Providencia I."/>
            <person name="Hainaut M."/>
            <person name="Kuo A."/>
            <person name="Kohler A."/>
            <person name="Murat C."/>
            <person name="Tang N."/>
            <person name="Roy S."/>
            <person name="Loubradou J."/>
            <person name="Henrissat B."/>
            <person name="Grigoriev I.V."/>
            <person name="Corradi N."/>
            <person name="Roux C."/>
            <person name="Martin F.M."/>
        </authorList>
    </citation>
    <scope>NUCLEOTIDE SEQUENCE [LARGE SCALE GENOMIC DNA]</scope>
    <source>
        <strain evidence="2 3">DAOM 194757</strain>
    </source>
</reference>
<evidence type="ECO:0000313" key="3">
    <source>
        <dbReference type="Proteomes" id="UP000266673"/>
    </source>
</evidence>
<feature type="transmembrane region" description="Helical" evidence="1">
    <location>
        <begin position="77"/>
        <end position="96"/>
    </location>
</feature>
<accession>A0A397UN95</accession>
<evidence type="ECO:0000256" key="1">
    <source>
        <dbReference type="SAM" id="Phobius"/>
    </source>
</evidence>
<gene>
    <name evidence="2" type="ORF">C2G38_2210557</name>
</gene>
<keyword evidence="1" id="KW-1133">Transmembrane helix</keyword>
<dbReference type="AlphaFoldDB" id="A0A397UN95"/>
<evidence type="ECO:0000313" key="2">
    <source>
        <dbReference type="EMBL" id="RIB08843.1"/>
    </source>
</evidence>
<keyword evidence="1" id="KW-0812">Transmembrane</keyword>
<sequence>MDQTEKTDSNILTYTNDEITKLSKNDTKANSKVSNETSISEISEDNMSALIKSNSQMRPGPEALPLAAMASTLMSPLSAYIFLILLIIADMWFIILRRTWGFERKGNLLWDMWIG</sequence>
<protein>
    <submittedName>
        <fullName evidence="2">Uncharacterized protein</fullName>
    </submittedName>
</protein>
<name>A0A397UN95_9GLOM</name>
<organism evidence="2 3">
    <name type="scientific">Gigaspora rosea</name>
    <dbReference type="NCBI Taxonomy" id="44941"/>
    <lineage>
        <taxon>Eukaryota</taxon>
        <taxon>Fungi</taxon>
        <taxon>Fungi incertae sedis</taxon>
        <taxon>Mucoromycota</taxon>
        <taxon>Glomeromycotina</taxon>
        <taxon>Glomeromycetes</taxon>
        <taxon>Diversisporales</taxon>
        <taxon>Gigasporaceae</taxon>
        <taxon>Gigaspora</taxon>
    </lineage>
</organism>
<proteinExistence type="predicted"/>
<dbReference type="OrthoDB" id="2447535at2759"/>